<sequence>MLQSTGVSSNRSSLSSSYSYLSNILEKAERALEYEESRLAEYNKKAKILDHKVKHLTKEFIVSEAKFIESKVLLLNSKLNLHNESREMKGLLNMVKYSDKEPSSVYALIKNFHYKNLSDEMVENLLPIWKADKYQYASRINTIVSFTSASIESKMKSDLLNSAVDKLHMMINCIESQKINVIQIADKIRKIKTKFNSFTKDDLDSQDSQDERDNSYIKNDIWLRSDDLYGLDIEYGDTSTIIFQDPESNCTNCLCVTF</sequence>
<dbReference type="AlphaFoldDB" id="A0A1R2AQB3"/>
<proteinExistence type="predicted"/>
<accession>A0A1R2AQB3</accession>
<reference evidence="2 3" key="1">
    <citation type="submission" date="2016-11" db="EMBL/GenBank/DDBJ databases">
        <title>The macronuclear genome of Stentor coeruleus: a giant cell with tiny introns.</title>
        <authorList>
            <person name="Slabodnick M."/>
            <person name="Ruby J.G."/>
            <person name="Reiff S.B."/>
            <person name="Swart E.C."/>
            <person name="Gosai S."/>
            <person name="Prabakaran S."/>
            <person name="Witkowska E."/>
            <person name="Larue G.E."/>
            <person name="Fisher S."/>
            <person name="Freeman R.M."/>
            <person name="Gunawardena J."/>
            <person name="Chu W."/>
            <person name="Stover N.A."/>
            <person name="Gregory B.D."/>
            <person name="Nowacki M."/>
            <person name="Derisi J."/>
            <person name="Roy S.W."/>
            <person name="Marshall W.F."/>
            <person name="Sood P."/>
        </authorList>
    </citation>
    <scope>NUCLEOTIDE SEQUENCE [LARGE SCALE GENOMIC DNA]</scope>
    <source>
        <strain evidence="2">WM001</strain>
    </source>
</reference>
<name>A0A1R2AQB3_9CILI</name>
<comment type="caution">
    <text evidence="2">The sequence shown here is derived from an EMBL/GenBank/DDBJ whole genome shotgun (WGS) entry which is preliminary data.</text>
</comment>
<feature type="coiled-coil region" evidence="1">
    <location>
        <begin position="25"/>
        <end position="59"/>
    </location>
</feature>
<dbReference type="Proteomes" id="UP000187209">
    <property type="component" value="Unassembled WGS sequence"/>
</dbReference>
<evidence type="ECO:0000313" key="3">
    <source>
        <dbReference type="Proteomes" id="UP000187209"/>
    </source>
</evidence>
<keyword evidence="3" id="KW-1185">Reference proteome</keyword>
<keyword evidence="1" id="KW-0175">Coiled coil</keyword>
<gene>
    <name evidence="2" type="ORF">SteCoe_36332</name>
</gene>
<organism evidence="2 3">
    <name type="scientific">Stentor coeruleus</name>
    <dbReference type="NCBI Taxonomy" id="5963"/>
    <lineage>
        <taxon>Eukaryota</taxon>
        <taxon>Sar</taxon>
        <taxon>Alveolata</taxon>
        <taxon>Ciliophora</taxon>
        <taxon>Postciliodesmatophora</taxon>
        <taxon>Heterotrichea</taxon>
        <taxon>Heterotrichida</taxon>
        <taxon>Stentoridae</taxon>
        <taxon>Stentor</taxon>
    </lineage>
</organism>
<evidence type="ECO:0000256" key="1">
    <source>
        <dbReference type="SAM" id="Coils"/>
    </source>
</evidence>
<evidence type="ECO:0000313" key="2">
    <source>
        <dbReference type="EMBL" id="OMJ66728.1"/>
    </source>
</evidence>
<protein>
    <submittedName>
        <fullName evidence="2">Uncharacterized protein</fullName>
    </submittedName>
</protein>
<dbReference type="EMBL" id="MPUH01001648">
    <property type="protein sequence ID" value="OMJ66728.1"/>
    <property type="molecule type" value="Genomic_DNA"/>
</dbReference>